<feature type="repeat" description="Solcar" evidence="10">
    <location>
        <begin position="42"/>
        <end position="124"/>
    </location>
</feature>
<keyword evidence="4 10" id="KW-0812">Transmembrane</keyword>
<dbReference type="AlphaFoldDB" id="A0A1E4RXZ3"/>
<dbReference type="Pfam" id="PF00153">
    <property type="entry name" value="Mito_carr"/>
    <property type="match status" value="3"/>
</dbReference>
<dbReference type="InterPro" id="IPR050567">
    <property type="entry name" value="Mitochondrial_Carrier"/>
</dbReference>
<dbReference type="OrthoDB" id="2382881at2759"/>
<dbReference type="GO" id="GO:0022857">
    <property type="term" value="F:transmembrane transporter activity"/>
    <property type="evidence" value="ECO:0007669"/>
    <property type="project" value="TreeGrafter"/>
</dbReference>
<keyword evidence="8" id="KW-0496">Mitochondrion</keyword>
<evidence type="ECO:0000313" key="14">
    <source>
        <dbReference type="Proteomes" id="UP000094389"/>
    </source>
</evidence>
<dbReference type="OMA" id="FTKIYAQ"/>
<evidence type="ECO:0000256" key="10">
    <source>
        <dbReference type="PROSITE-ProRule" id="PRU00282"/>
    </source>
</evidence>
<keyword evidence="3 11" id="KW-0813">Transport</keyword>
<feature type="repeat" description="Solcar" evidence="10">
    <location>
        <begin position="267"/>
        <end position="357"/>
    </location>
</feature>
<dbReference type="PANTHER" id="PTHR45624">
    <property type="entry name" value="MITOCHONDRIAL BASIC AMINO ACIDS TRANSPORTER-RELATED"/>
    <property type="match status" value="1"/>
</dbReference>
<protein>
    <submittedName>
        <fullName evidence="13">Ornithine transporter of the mitochondrial inner membrane</fullName>
    </submittedName>
</protein>
<comment type="similarity">
    <text evidence="2 11">Belongs to the mitochondrial carrier (TC 2.A.29) family.</text>
</comment>
<dbReference type="Gene3D" id="1.50.40.10">
    <property type="entry name" value="Mitochondrial carrier domain"/>
    <property type="match status" value="1"/>
</dbReference>
<organism evidence="13 14">
    <name type="scientific">Cyberlindnera jadinii (strain ATCC 18201 / CBS 1600 / BCRC 20928 / JCM 3617 / NBRC 0987 / NRRL Y-1542)</name>
    <name type="common">Torula yeast</name>
    <name type="synonym">Candida utilis</name>
    <dbReference type="NCBI Taxonomy" id="983966"/>
    <lineage>
        <taxon>Eukaryota</taxon>
        <taxon>Fungi</taxon>
        <taxon>Dikarya</taxon>
        <taxon>Ascomycota</taxon>
        <taxon>Saccharomycotina</taxon>
        <taxon>Saccharomycetes</taxon>
        <taxon>Phaffomycetales</taxon>
        <taxon>Phaffomycetaceae</taxon>
        <taxon>Cyberlindnera</taxon>
    </lineage>
</organism>
<sequence length="359" mass="39876">MTDQQEPIKHHGQQQQQQKTVLTAITGELDTSNAIHILPQFLMPWRAGVLSYSASLLSTIVGYPLDSIKTRMQTYRFDGILHCFTKTVRDEGVRGLFRGLTAPLLSTSFTKAIGVTVYTTVKPYAALLQLHTLKPITVPDDSSKKLKAMILAVNNAPVSFLAGAMSGCACSAFASPFEFTKLFQQIYVLMQADLNLSPRRMPNTTWQVVKQIRRHEGILGLYSGYRFHLMRDSLGSALYFSVYETAKILLEGFSTPQGTIAGTNIPMGAISITISGALSGVFSWILVFPIDTVKSLTQKDIVSNIIRGLALKQPKPIMMRSLRLPNRSMYRGLSVSVMRSVITSTVFFTAFEYFMKHIT</sequence>
<proteinExistence type="inferred from homology"/>
<feature type="transmembrane region" description="Helical" evidence="12">
    <location>
        <begin position="267"/>
        <end position="290"/>
    </location>
</feature>
<evidence type="ECO:0000256" key="2">
    <source>
        <dbReference type="ARBA" id="ARBA00006375"/>
    </source>
</evidence>
<keyword evidence="14" id="KW-1185">Reference proteome</keyword>
<evidence type="ECO:0000256" key="1">
    <source>
        <dbReference type="ARBA" id="ARBA00004448"/>
    </source>
</evidence>
<evidence type="ECO:0000256" key="9">
    <source>
        <dbReference type="ARBA" id="ARBA00023136"/>
    </source>
</evidence>
<dbReference type="InterPro" id="IPR023395">
    <property type="entry name" value="MCP_dom_sf"/>
</dbReference>
<gene>
    <name evidence="13" type="ORF">CYBJADRAFT_178220</name>
</gene>
<reference evidence="13 14" key="1">
    <citation type="journal article" date="2016" name="Proc. Natl. Acad. Sci. U.S.A.">
        <title>Comparative genomics of biotechnologically important yeasts.</title>
        <authorList>
            <person name="Riley R."/>
            <person name="Haridas S."/>
            <person name="Wolfe K.H."/>
            <person name="Lopes M.R."/>
            <person name="Hittinger C.T."/>
            <person name="Goeker M."/>
            <person name="Salamov A.A."/>
            <person name="Wisecaver J.H."/>
            <person name="Long T.M."/>
            <person name="Calvey C.H."/>
            <person name="Aerts A.L."/>
            <person name="Barry K.W."/>
            <person name="Choi C."/>
            <person name="Clum A."/>
            <person name="Coughlan A.Y."/>
            <person name="Deshpande S."/>
            <person name="Douglass A.P."/>
            <person name="Hanson S.J."/>
            <person name="Klenk H.-P."/>
            <person name="LaButti K.M."/>
            <person name="Lapidus A."/>
            <person name="Lindquist E.A."/>
            <person name="Lipzen A.M."/>
            <person name="Meier-Kolthoff J.P."/>
            <person name="Ohm R.A."/>
            <person name="Otillar R.P."/>
            <person name="Pangilinan J.L."/>
            <person name="Peng Y."/>
            <person name="Rokas A."/>
            <person name="Rosa C.A."/>
            <person name="Scheuner C."/>
            <person name="Sibirny A.A."/>
            <person name="Slot J.C."/>
            <person name="Stielow J.B."/>
            <person name="Sun H."/>
            <person name="Kurtzman C.P."/>
            <person name="Blackwell M."/>
            <person name="Grigoriev I.V."/>
            <person name="Jeffries T.W."/>
        </authorList>
    </citation>
    <scope>NUCLEOTIDE SEQUENCE [LARGE SCALE GENOMIC DNA]</scope>
    <source>
        <strain evidence="14">ATCC 18201 / CBS 1600 / BCRC 20928 / JCM 3617 / NBRC 0987 / NRRL Y-1542</strain>
    </source>
</reference>
<keyword evidence="5" id="KW-0677">Repeat</keyword>
<evidence type="ECO:0000256" key="11">
    <source>
        <dbReference type="RuleBase" id="RU000488"/>
    </source>
</evidence>
<evidence type="ECO:0000256" key="5">
    <source>
        <dbReference type="ARBA" id="ARBA00022737"/>
    </source>
</evidence>
<feature type="repeat" description="Solcar" evidence="10">
    <location>
        <begin position="154"/>
        <end position="249"/>
    </location>
</feature>
<keyword evidence="7 12" id="KW-1133">Transmembrane helix</keyword>
<dbReference type="SUPFAM" id="SSF103506">
    <property type="entry name" value="Mitochondrial carrier"/>
    <property type="match status" value="1"/>
</dbReference>
<feature type="transmembrane region" description="Helical" evidence="12">
    <location>
        <begin position="328"/>
        <end position="351"/>
    </location>
</feature>
<dbReference type="PANTHER" id="PTHR45624:SF9">
    <property type="entry name" value="CARRIER PROTEIN, PUTATIVE (AFU_ORTHOLOGUE AFUA_4G06390)-RELATED"/>
    <property type="match status" value="1"/>
</dbReference>
<evidence type="ECO:0000313" key="13">
    <source>
        <dbReference type="EMBL" id="ODV72137.1"/>
    </source>
</evidence>
<evidence type="ECO:0000256" key="7">
    <source>
        <dbReference type="ARBA" id="ARBA00022989"/>
    </source>
</evidence>
<dbReference type="Proteomes" id="UP000094389">
    <property type="component" value="Unassembled WGS sequence"/>
</dbReference>
<dbReference type="PROSITE" id="PS50920">
    <property type="entry name" value="SOLCAR"/>
    <property type="match status" value="3"/>
</dbReference>
<dbReference type="RefSeq" id="XP_020069176.1">
    <property type="nucleotide sequence ID" value="XM_020216918.1"/>
</dbReference>
<dbReference type="STRING" id="983966.A0A1E4RXZ3"/>
<dbReference type="PRINTS" id="PR00926">
    <property type="entry name" value="MITOCARRIER"/>
</dbReference>
<evidence type="ECO:0000256" key="4">
    <source>
        <dbReference type="ARBA" id="ARBA00022692"/>
    </source>
</evidence>
<dbReference type="EMBL" id="KV453936">
    <property type="protein sequence ID" value="ODV72137.1"/>
    <property type="molecule type" value="Genomic_DNA"/>
</dbReference>
<evidence type="ECO:0000256" key="12">
    <source>
        <dbReference type="SAM" id="Phobius"/>
    </source>
</evidence>
<dbReference type="InterPro" id="IPR002067">
    <property type="entry name" value="MCP"/>
</dbReference>
<accession>A0A1E4RXZ3</accession>
<evidence type="ECO:0000256" key="3">
    <source>
        <dbReference type="ARBA" id="ARBA00022448"/>
    </source>
</evidence>
<dbReference type="InterPro" id="IPR018108">
    <property type="entry name" value="MCP_transmembrane"/>
</dbReference>
<name>A0A1E4RXZ3_CYBJN</name>
<comment type="subcellular location">
    <subcellularLocation>
        <location evidence="1">Mitochondrion inner membrane</location>
        <topology evidence="1">Multi-pass membrane protein</topology>
    </subcellularLocation>
</comment>
<evidence type="ECO:0000256" key="8">
    <source>
        <dbReference type="ARBA" id="ARBA00023128"/>
    </source>
</evidence>
<dbReference type="GeneID" id="30991314"/>
<keyword evidence="9 10" id="KW-0472">Membrane</keyword>
<dbReference type="GO" id="GO:0005743">
    <property type="term" value="C:mitochondrial inner membrane"/>
    <property type="evidence" value="ECO:0007669"/>
    <property type="project" value="UniProtKB-SubCell"/>
</dbReference>
<evidence type="ECO:0000256" key="6">
    <source>
        <dbReference type="ARBA" id="ARBA00022792"/>
    </source>
</evidence>
<keyword evidence="6" id="KW-0999">Mitochondrion inner membrane</keyword>